<organism evidence="1 2">
    <name type="scientific">Pseudorhizobium endolithicum</name>
    <dbReference type="NCBI Taxonomy" id="1191678"/>
    <lineage>
        <taxon>Bacteria</taxon>
        <taxon>Pseudomonadati</taxon>
        <taxon>Pseudomonadota</taxon>
        <taxon>Alphaproteobacteria</taxon>
        <taxon>Hyphomicrobiales</taxon>
        <taxon>Rhizobiaceae</taxon>
        <taxon>Rhizobium/Agrobacterium group</taxon>
        <taxon>Pseudorhizobium</taxon>
    </lineage>
</organism>
<evidence type="ECO:0000313" key="1">
    <source>
        <dbReference type="EMBL" id="CAD7027646.1"/>
    </source>
</evidence>
<dbReference type="EMBL" id="CABFWF030000006">
    <property type="protein sequence ID" value="CAD7027646.1"/>
    <property type="molecule type" value="Genomic_DNA"/>
</dbReference>
<evidence type="ECO:0008006" key="3">
    <source>
        <dbReference type="Google" id="ProtNLM"/>
    </source>
</evidence>
<reference evidence="1 2" key="1">
    <citation type="submission" date="2020-11" db="EMBL/GenBank/DDBJ databases">
        <authorList>
            <person name="Lassalle F."/>
        </authorList>
    </citation>
    <scope>NUCLEOTIDE SEQUENCE [LARGE SCALE GENOMIC DNA]</scope>
    <source>
        <strain evidence="1 2">JC140</strain>
    </source>
</reference>
<gene>
    <name evidence="1" type="ORF">REJC140_02527</name>
</gene>
<evidence type="ECO:0000313" key="2">
    <source>
        <dbReference type="Proteomes" id="UP000606921"/>
    </source>
</evidence>
<sequence length="62" mass="7260">MAEIVILERWREGQRRRPEIRIGGKAGEGAGQLLLFTGIRYERLEQLPLQRNQLMVLEQNQT</sequence>
<accession>A0ABN7JJW3</accession>
<protein>
    <recommendedName>
        <fullName evidence="3">Transposase</fullName>
    </recommendedName>
</protein>
<dbReference type="Gene3D" id="3.30.1490.310">
    <property type="match status" value="1"/>
</dbReference>
<comment type="caution">
    <text evidence="1">The sequence shown here is derived from an EMBL/GenBank/DDBJ whole genome shotgun (WGS) entry which is preliminary data.</text>
</comment>
<proteinExistence type="predicted"/>
<name>A0ABN7JJW3_9HYPH</name>
<keyword evidence="2" id="KW-1185">Reference proteome</keyword>
<dbReference type="RefSeq" id="WP_235988536.1">
    <property type="nucleotide sequence ID" value="NZ_CABFWF030000006.1"/>
</dbReference>
<dbReference type="Proteomes" id="UP000606921">
    <property type="component" value="Unassembled WGS sequence"/>
</dbReference>